<comment type="caution">
    <text evidence="1">The sequence shown here is derived from an EMBL/GenBank/DDBJ whole genome shotgun (WGS) entry which is preliminary data.</text>
</comment>
<protein>
    <submittedName>
        <fullName evidence="1">Uncharacterized protein</fullName>
    </submittedName>
</protein>
<accession>A0ABS2CI07</accession>
<sequence>MEGHRTAVVDWSGWVGTDRHHHVRTASDVETFLRFVGSMTARGEGYTEVSRGTDPHPMLALSVASGRAVIHLFRSPEESAVLQGDGCVPPREVAELPIVEGSSAFTGDVIVTLERAVDVLTAFARGAAPETLGAWDEL</sequence>
<dbReference type="Proteomes" id="UP001430172">
    <property type="component" value="Unassembled WGS sequence"/>
</dbReference>
<proteinExistence type="predicted"/>
<keyword evidence="2" id="KW-1185">Reference proteome</keyword>
<name>A0ABS2CI07_9MICO</name>
<evidence type="ECO:0000313" key="1">
    <source>
        <dbReference type="EMBL" id="MBM6399503.1"/>
    </source>
</evidence>
<reference evidence="1" key="1">
    <citation type="submission" date="2021-02" db="EMBL/GenBank/DDBJ databases">
        <title>Phycicoccus sp. MQZ13P-5T, whole genome shotgun sequence.</title>
        <authorList>
            <person name="Tuo L."/>
        </authorList>
    </citation>
    <scope>NUCLEOTIDE SEQUENCE</scope>
    <source>
        <strain evidence="1">MQZ13P-5</strain>
    </source>
</reference>
<evidence type="ECO:0000313" key="2">
    <source>
        <dbReference type="Proteomes" id="UP001430172"/>
    </source>
</evidence>
<dbReference type="EMBL" id="JAFDVD010000005">
    <property type="protein sequence ID" value="MBM6399503.1"/>
    <property type="molecule type" value="Genomic_DNA"/>
</dbReference>
<gene>
    <name evidence="1" type="ORF">JQN70_03805</name>
</gene>
<organism evidence="1 2">
    <name type="scientific">Phycicoccus sonneratiae</name>
    <dbReference type="NCBI Taxonomy" id="2807628"/>
    <lineage>
        <taxon>Bacteria</taxon>
        <taxon>Bacillati</taxon>
        <taxon>Actinomycetota</taxon>
        <taxon>Actinomycetes</taxon>
        <taxon>Micrococcales</taxon>
        <taxon>Intrasporangiaceae</taxon>
        <taxon>Phycicoccus</taxon>
    </lineage>
</organism>
<dbReference type="RefSeq" id="WP_204129994.1">
    <property type="nucleotide sequence ID" value="NZ_JAFDVD010000005.1"/>
</dbReference>